<dbReference type="AlphaFoldDB" id="A0A8J9TPY3"/>
<dbReference type="Gene3D" id="3.30.70.260">
    <property type="match status" value="1"/>
</dbReference>
<dbReference type="NCBIfam" id="TIGR00655">
    <property type="entry name" value="PurU"/>
    <property type="match status" value="1"/>
</dbReference>
<feature type="domain" description="Formyl transferase N-terminal" evidence="3">
    <location>
        <begin position="103"/>
        <end position="277"/>
    </location>
</feature>
<dbReference type="GO" id="GO:0006189">
    <property type="term" value="P:'de novo' IMP biosynthetic process"/>
    <property type="evidence" value="ECO:0007669"/>
    <property type="project" value="InterPro"/>
</dbReference>
<dbReference type="PANTHER" id="PTHR42706">
    <property type="entry name" value="FORMYLTETRAHYDROFOLATE DEFORMYLASE"/>
    <property type="match status" value="1"/>
</dbReference>
<dbReference type="Proteomes" id="UP000836788">
    <property type="component" value="Chromosome 20"/>
</dbReference>
<dbReference type="PIRSF" id="PIRSF036480">
    <property type="entry name" value="FormyFH4_hydr"/>
    <property type="match status" value="1"/>
</dbReference>
<dbReference type="Pfam" id="PF00551">
    <property type="entry name" value="Formyl_trans_N"/>
    <property type="match status" value="1"/>
</dbReference>
<dbReference type="InterPro" id="IPR045865">
    <property type="entry name" value="ACT-like_dom_sf"/>
</dbReference>
<dbReference type="GO" id="GO:0006730">
    <property type="term" value="P:one-carbon metabolic process"/>
    <property type="evidence" value="ECO:0007669"/>
    <property type="project" value="UniProtKB-KW"/>
</dbReference>
<organism evidence="4">
    <name type="scientific">Phaeodactylum tricornutum</name>
    <name type="common">Diatom</name>
    <dbReference type="NCBI Taxonomy" id="2850"/>
    <lineage>
        <taxon>Eukaryota</taxon>
        <taxon>Sar</taxon>
        <taxon>Stramenopiles</taxon>
        <taxon>Ochrophyta</taxon>
        <taxon>Bacillariophyta</taxon>
        <taxon>Bacillariophyceae</taxon>
        <taxon>Bacillariophycidae</taxon>
        <taxon>Naviculales</taxon>
        <taxon>Phaeodactylaceae</taxon>
        <taxon>Phaeodactylum</taxon>
    </lineage>
</organism>
<dbReference type="PRINTS" id="PR01575">
    <property type="entry name" value="FFH4HYDRLASE"/>
</dbReference>
<dbReference type="PANTHER" id="PTHR42706:SF1">
    <property type="entry name" value="FORMYLTETRAHYDROFOLATE DEFORMYLASE 2, MITOCHONDRIAL"/>
    <property type="match status" value="1"/>
</dbReference>
<gene>
    <name evidence="4" type="ORF">PTTT1_LOCUS29656</name>
</gene>
<dbReference type="EMBL" id="OU594961">
    <property type="protein sequence ID" value="CAG9285622.1"/>
    <property type="molecule type" value="Genomic_DNA"/>
</dbReference>
<name>A0A8J9TPY3_PHATR</name>
<evidence type="ECO:0000259" key="3">
    <source>
        <dbReference type="Pfam" id="PF00551"/>
    </source>
</evidence>
<dbReference type="SUPFAM" id="SSF53328">
    <property type="entry name" value="Formyltransferase"/>
    <property type="match status" value="1"/>
</dbReference>
<dbReference type="HAMAP" id="MF_01927">
    <property type="entry name" value="PurU"/>
    <property type="match status" value="1"/>
</dbReference>
<reference evidence="4" key="1">
    <citation type="submission" date="2022-02" db="EMBL/GenBank/DDBJ databases">
        <authorList>
            <person name="Giguere J D."/>
        </authorList>
    </citation>
    <scope>NUCLEOTIDE SEQUENCE</scope>
    <source>
        <strain evidence="4">CCAP 1055/1</strain>
    </source>
</reference>
<evidence type="ECO:0000313" key="4">
    <source>
        <dbReference type="EMBL" id="CAG9285622.1"/>
    </source>
</evidence>
<protein>
    <recommendedName>
        <fullName evidence="3">Formyl transferase N-terminal domain-containing protein</fullName>
    </recommendedName>
</protein>
<dbReference type="Gene3D" id="3.40.50.170">
    <property type="entry name" value="Formyl transferase, N-terminal domain"/>
    <property type="match status" value="1"/>
</dbReference>
<dbReference type="InterPro" id="IPR004810">
    <property type="entry name" value="PurU"/>
</dbReference>
<sequence length="297" mass="33631">MSFSNAKQTKTPIARPQLGTLRIHGPDQNGIVAAFSQLLYGHGCGIVDSEQHTDHSANLFFQRIHFDYSKMLTDRISLGNGVDEVCKRFDMKSALNWGDVRQQVAIMVSKYDHCLWELLLRHRAGELDCDICMILSNHPDLQTVADAFQVPFHVFKVTKDTKEAVEKEELELLATHKVDLVVLARYMQIITDNFCESVSVINIHHSFLPAFIGGKPYHRAHERGVKLIGATAHYATADLDEGPIIEQDITRISHRDEVDDLLRKGRLLEKNVLVHAVKAHIEDRIIVYNNKCVVFDG</sequence>
<evidence type="ECO:0000256" key="1">
    <source>
        <dbReference type="ARBA" id="ARBA00022563"/>
    </source>
</evidence>
<accession>A0A8J9TPY3</accession>
<keyword evidence="1" id="KW-0554">One-carbon metabolism</keyword>
<proteinExistence type="inferred from homology"/>
<dbReference type="InterPro" id="IPR041729">
    <property type="entry name" value="Formyl-FH4-Hydrolase_C"/>
</dbReference>
<dbReference type="InterPro" id="IPR044074">
    <property type="entry name" value="PurU_ACT"/>
</dbReference>
<dbReference type="SUPFAM" id="SSF55021">
    <property type="entry name" value="ACT-like"/>
    <property type="match status" value="1"/>
</dbReference>
<dbReference type="CDD" id="cd04875">
    <property type="entry name" value="ACT_F4HF-DF"/>
    <property type="match status" value="1"/>
</dbReference>
<dbReference type="OMA" id="QILNIHH"/>
<evidence type="ECO:0000256" key="2">
    <source>
        <dbReference type="ARBA" id="ARBA00022801"/>
    </source>
</evidence>
<dbReference type="CDD" id="cd08648">
    <property type="entry name" value="FMT_core_Formyl-FH4-Hydrolase_C"/>
    <property type="match status" value="1"/>
</dbReference>
<dbReference type="GO" id="GO:0008864">
    <property type="term" value="F:formyltetrahydrofolate deformylase activity"/>
    <property type="evidence" value="ECO:0007669"/>
    <property type="project" value="InterPro"/>
</dbReference>
<dbReference type="Pfam" id="PF13740">
    <property type="entry name" value="ACT_6"/>
    <property type="match status" value="1"/>
</dbReference>
<dbReference type="NCBIfam" id="NF004684">
    <property type="entry name" value="PRK06027.1"/>
    <property type="match status" value="1"/>
</dbReference>
<dbReference type="InterPro" id="IPR002376">
    <property type="entry name" value="Formyl_transf_N"/>
</dbReference>
<dbReference type="InterPro" id="IPR036477">
    <property type="entry name" value="Formyl_transf_N_sf"/>
</dbReference>
<keyword evidence="2" id="KW-0378">Hydrolase</keyword>